<evidence type="ECO:0000313" key="2">
    <source>
        <dbReference type="Proteomes" id="UP001162480"/>
    </source>
</evidence>
<organism evidence="1 2">
    <name type="scientific">Octopus vulgaris</name>
    <name type="common">Common octopus</name>
    <dbReference type="NCBI Taxonomy" id="6645"/>
    <lineage>
        <taxon>Eukaryota</taxon>
        <taxon>Metazoa</taxon>
        <taxon>Spiralia</taxon>
        <taxon>Lophotrochozoa</taxon>
        <taxon>Mollusca</taxon>
        <taxon>Cephalopoda</taxon>
        <taxon>Coleoidea</taxon>
        <taxon>Octopodiformes</taxon>
        <taxon>Octopoda</taxon>
        <taxon>Incirrata</taxon>
        <taxon>Octopodidae</taxon>
        <taxon>Octopus</taxon>
    </lineage>
</organism>
<dbReference type="Proteomes" id="UP001162480">
    <property type="component" value="Chromosome 10"/>
</dbReference>
<proteinExistence type="predicted"/>
<name>A0AA36B773_OCTVU</name>
<gene>
    <name evidence="1" type="ORF">OCTVUL_1B016243</name>
</gene>
<sequence length="90" mass="10228">MDTTPLSRAKFFCGKISYALHYLVYLEAGLQKCSSTYGLVSGIWGSMYAFGYFPTILLEEILAKEKVFLLSEHTRFHTHGEMEESNSCEC</sequence>
<dbReference type="AlphaFoldDB" id="A0AA36B773"/>
<accession>A0AA36B773</accession>
<evidence type="ECO:0000313" key="1">
    <source>
        <dbReference type="EMBL" id="CAI9728814.1"/>
    </source>
</evidence>
<protein>
    <submittedName>
        <fullName evidence="1">Uncharacterized protein</fullName>
    </submittedName>
</protein>
<dbReference type="EMBL" id="OX597823">
    <property type="protein sequence ID" value="CAI9728814.1"/>
    <property type="molecule type" value="Genomic_DNA"/>
</dbReference>
<reference evidence="1" key="1">
    <citation type="submission" date="2023-08" db="EMBL/GenBank/DDBJ databases">
        <authorList>
            <person name="Alioto T."/>
            <person name="Alioto T."/>
            <person name="Gomez Garrido J."/>
        </authorList>
    </citation>
    <scope>NUCLEOTIDE SEQUENCE</scope>
</reference>
<keyword evidence="2" id="KW-1185">Reference proteome</keyword>